<name>A0A9D3NRD2_9TELE</name>
<comment type="caution">
    <text evidence="6">The sequence shown here is derived from an EMBL/GenBank/DDBJ whole genome shotgun (WGS) entry which is preliminary data.</text>
</comment>
<dbReference type="Gene3D" id="3.40.50.300">
    <property type="entry name" value="P-loop containing nucleotide triphosphate hydrolases"/>
    <property type="match status" value="1"/>
</dbReference>
<organism evidence="6 7">
    <name type="scientific">Hemibagrus wyckioides</name>
    <dbReference type="NCBI Taxonomy" id="337641"/>
    <lineage>
        <taxon>Eukaryota</taxon>
        <taxon>Metazoa</taxon>
        <taxon>Chordata</taxon>
        <taxon>Craniata</taxon>
        <taxon>Vertebrata</taxon>
        <taxon>Euteleostomi</taxon>
        <taxon>Actinopterygii</taxon>
        <taxon>Neopterygii</taxon>
        <taxon>Teleostei</taxon>
        <taxon>Ostariophysi</taxon>
        <taxon>Siluriformes</taxon>
        <taxon>Bagridae</taxon>
        <taxon>Hemibagrus</taxon>
    </lineage>
</organism>
<dbReference type="PANTHER" id="PTHR10903:SF107">
    <property type="entry name" value="GTPASE IMAP FAMILY MEMBER 4-LIKE-RELATED"/>
    <property type="match status" value="1"/>
</dbReference>
<dbReference type="PROSITE" id="PS51720">
    <property type="entry name" value="G_AIG1"/>
    <property type="match status" value="1"/>
</dbReference>
<dbReference type="EMBL" id="JAHKSW010000011">
    <property type="protein sequence ID" value="KAG7326907.1"/>
    <property type="molecule type" value="Genomic_DNA"/>
</dbReference>
<keyword evidence="4" id="KW-1133">Transmembrane helix</keyword>
<reference evidence="6 7" key="1">
    <citation type="submission" date="2021-06" db="EMBL/GenBank/DDBJ databases">
        <title>Chromosome-level genome assembly of the red-tail catfish (Hemibagrus wyckioides).</title>
        <authorList>
            <person name="Shao F."/>
        </authorList>
    </citation>
    <scope>NUCLEOTIDE SEQUENCE [LARGE SCALE GENOMIC DNA]</scope>
    <source>
        <strain evidence="6">EC202008001</strain>
        <tissue evidence="6">Blood</tissue>
    </source>
</reference>
<keyword evidence="2" id="KW-0547">Nucleotide-binding</keyword>
<dbReference type="InterPro" id="IPR006703">
    <property type="entry name" value="G_AIG1"/>
</dbReference>
<comment type="similarity">
    <text evidence="1">Belongs to the TRAFAC class TrmE-Era-EngA-EngB-Septin-like GTPase superfamily. AIG1/Toc34/Toc159-like paraseptin GTPase family. IAN subfamily.</text>
</comment>
<keyword evidence="4" id="KW-0812">Transmembrane</keyword>
<dbReference type="Proteomes" id="UP000824219">
    <property type="component" value="Linkage Group LG11"/>
</dbReference>
<proteinExistence type="inferred from homology"/>
<gene>
    <name evidence="6" type="ORF">KOW79_010308</name>
</gene>
<evidence type="ECO:0000256" key="3">
    <source>
        <dbReference type="ARBA" id="ARBA00023134"/>
    </source>
</evidence>
<dbReference type="InterPro" id="IPR045058">
    <property type="entry name" value="GIMA/IAN/Toc"/>
</dbReference>
<protein>
    <recommendedName>
        <fullName evidence="5">AIG1-type G domain-containing protein</fullName>
    </recommendedName>
</protein>
<evidence type="ECO:0000256" key="4">
    <source>
        <dbReference type="SAM" id="Phobius"/>
    </source>
</evidence>
<dbReference type="Pfam" id="PF04548">
    <property type="entry name" value="AIG1"/>
    <property type="match status" value="1"/>
</dbReference>
<evidence type="ECO:0000313" key="7">
    <source>
        <dbReference type="Proteomes" id="UP000824219"/>
    </source>
</evidence>
<sequence>MASGSSNPKAPECRIVLLGKAGAGKSRVARFILGDTMLNEESEECLLHEGEQEGRRLCIVNTPGWDRISIECTTEKIKNEIIRSVTLCPPGPHALVLVIPINADDELSVIELKSASRHMELLSQRVWSHTVVLFLCEGDVEEFRIKEHTQKAEKLLEKCNRRHYVMRLSESETQIQGLLKKIDSVEEENPGDFFLPQVYYEVMQSKKSQAIRELEKRYEDKIEILKQGYQNRLNMYKTHTEEEPLLQRRRGSMDGIRPSLTEDENQEMDVSAIRKKYQDELLALGKYYFKPVGLLVLAVIGALIGSVVGSHYGVVGSGMGIVIGIIVTIPLALCLITAASLARQSSTLLEDRKNEHTN</sequence>
<dbReference type="PANTHER" id="PTHR10903">
    <property type="entry name" value="GTPASE, IMAP FAMILY MEMBER-RELATED"/>
    <property type="match status" value="1"/>
</dbReference>
<dbReference type="AlphaFoldDB" id="A0A9D3NRD2"/>
<dbReference type="GO" id="GO:0005525">
    <property type="term" value="F:GTP binding"/>
    <property type="evidence" value="ECO:0007669"/>
    <property type="project" value="UniProtKB-KW"/>
</dbReference>
<feature type="transmembrane region" description="Helical" evidence="4">
    <location>
        <begin position="292"/>
        <end position="314"/>
    </location>
</feature>
<feature type="transmembrane region" description="Helical" evidence="4">
    <location>
        <begin position="320"/>
        <end position="342"/>
    </location>
</feature>
<dbReference type="SUPFAM" id="SSF52540">
    <property type="entry name" value="P-loop containing nucleoside triphosphate hydrolases"/>
    <property type="match status" value="1"/>
</dbReference>
<dbReference type="InterPro" id="IPR027417">
    <property type="entry name" value="P-loop_NTPase"/>
</dbReference>
<dbReference type="OrthoDB" id="8954335at2759"/>
<keyword evidence="3" id="KW-0342">GTP-binding</keyword>
<evidence type="ECO:0000259" key="5">
    <source>
        <dbReference type="PROSITE" id="PS51720"/>
    </source>
</evidence>
<feature type="domain" description="AIG1-type G" evidence="5">
    <location>
        <begin position="10"/>
        <end position="203"/>
    </location>
</feature>
<keyword evidence="4" id="KW-0472">Membrane</keyword>
<keyword evidence="7" id="KW-1185">Reference proteome</keyword>
<evidence type="ECO:0000256" key="1">
    <source>
        <dbReference type="ARBA" id="ARBA00008535"/>
    </source>
</evidence>
<evidence type="ECO:0000313" key="6">
    <source>
        <dbReference type="EMBL" id="KAG7326907.1"/>
    </source>
</evidence>
<evidence type="ECO:0000256" key="2">
    <source>
        <dbReference type="ARBA" id="ARBA00022741"/>
    </source>
</evidence>
<accession>A0A9D3NRD2</accession>